<protein>
    <recommendedName>
        <fullName evidence="2">PBC domain-containing protein</fullName>
    </recommendedName>
</protein>
<dbReference type="GO" id="GO:0005634">
    <property type="term" value="C:nucleus"/>
    <property type="evidence" value="ECO:0007669"/>
    <property type="project" value="UniProtKB-SubCell"/>
</dbReference>
<reference evidence="4" key="1">
    <citation type="submission" date="2011-08" db="EMBL/GenBank/DDBJ databases">
        <authorList>
            <person name="Rombauts S."/>
        </authorList>
    </citation>
    <scope>NUCLEOTIDE SEQUENCE</scope>
    <source>
        <strain evidence="4">London</strain>
    </source>
</reference>
<dbReference type="EnsemblMetazoa" id="tetur21g02040.1">
    <property type="protein sequence ID" value="tetur21g02040.1"/>
    <property type="gene ID" value="tetur21g02040"/>
</dbReference>
<dbReference type="GO" id="GO:0003700">
    <property type="term" value="F:DNA-binding transcription factor activity"/>
    <property type="evidence" value="ECO:0007669"/>
    <property type="project" value="InterPro"/>
</dbReference>
<reference evidence="3" key="2">
    <citation type="submission" date="2015-06" db="UniProtKB">
        <authorList>
            <consortium name="EnsemblMetazoa"/>
        </authorList>
    </citation>
    <scope>IDENTIFICATION</scope>
</reference>
<keyword evidence="4" id="KW-1185">Reference proteome</keyword>
<feature type="domain" description="PBC" evidence="2">
    <location>
        <begin position="31"/>
        <end position="100"/>
    </location>
</feature>
<dbReference type="HOGENOM" id="CLU_2309547_0_0_1"/>
<dbReference type="EMBL" id="CAEY01000548">
    <property type="status" value="NOT_ANNOTATED_CDS"/>
    <property type="molecule type" value="Genomic_DNA"/>
</dbReference>
<dbReference type="InterPro" id="IPR005542">
    <property type="entry name" value="PBX_PBC_dom"/>
</dbReference>
<evidence type="ECO:0000313" key="4">
    <source>
        <dbReference type="Proteomes" id="UP000015104"/>
    </source>
</evidence>
<dbReference type="Proteomes" id="UP000015104">
    <property type="component" value="Unassembled WGS sequence"/>
</dbReference>
<comment type="subcellular location">
    <subcellularLocation>
        <location evidence="1">Nucleus</location>
    </subcellularLocation>
</comment>
<dbReference type="Pfam" id="PF03792">
    <property type="entry name" value="PBC"/>
    <property type="match status" value="1"/>
</dbReference>
<evidence type="ECO:0000313" key="3">
    <source>
        <dbReference type="EnsemblMetazoa" id="tetur21g02040.1"/>
    </source>
</evidence>
<evidence type="ECO:0000256" key="1">
    <source>
        <dbReference type="ARBA" id="ARBA00004123"/>
    </source>
</evidence>
<dbReference type="AlphaFoldDB" id="T1KU42"/>
<dbReference type="PROSITE" id="PS51978">
    <property type="entry name" value="PBC"/>
    <property type="match status" value="1"/>
</dbReference>
<sequence length="100" mass="11476">MPSFHQTLFSSIHYIFTNVSTYNGANINNDSRRNDISEILQERINISDQSLDEAQARKHTLNCHRMKSALFHVLCEIKEKTGTKGAQKSFATIVDLYLKM</sequence>
<evidence type="ECO:0000259" key="2">
    <source>
        <dbReference type="PROSITE" id="PS51978"/>
    </source>
</evidence>
<accession>T1KU42</accession>
<name>T1KU42_TETUR</name>
<proteinExistence type="predicted"/>
<dbReference type="STRING" id="32264.T1KU42"/>
<organism evidence="3 4">
    <name type="scientific">Tetranychus urticae</name>
    <name type="common">Two-spotted spider mite</name>
    <dbReference type="NCBI Taxonomy" id="32264"/>
    <lineage>
        <taxon>Eukaryota</taxon>
        <taxon>Metazoa</taxon>
        <taxon>Ecdysozoa</taxon>
        <taxon>Arthropoda</taxon>
        <taxon>Chelicerata</taxon>
        <taxon>Arachnida</taxon>
        <taxon>Acari</taxon>
        <taxon>Acariformes</taxon>
        <taxon>Trombidiformes</taxon>
        <taxon>Prostigmata</taxon>
        <taxon>Eleutherengona</taxon>
        <taxon>Raphignathae</taxon>
        <taxon>Tetranychoidea</taxon>
        <taxon>Tetranychidae</taxon>
        <taxon>Tetranychus</taxon>
    </lineage>
</organism>
<dbReference type="eggNOG" id="KOG0774">
    <property type="taxonomic scope" value="Eukaryota"/>
</dbReference>